<accession>A0ABQ7WY91</accession>
<dbReference type="EMBL" id="JAGKQM010002814">
    <property type="protein sequence ID" value="KAH0845225.1"/>
    <property type="molecule type" value="Genomic_DNA"/>
</dbReference>
<dbReference type="Gene3D" id="1.10.287.110">
    <property type="entry name" value="DnaJ domain"/>
    <property type="match status" value="1"/>
</dbReference>
<dbReference type="Pfam" id="PF00226">
    <property type="entry name" value="DnaJ"/>
    <property type="match status" value="1"/>
</dbReference>
<evidence type="ECO:0000313" key="4">
    <source>
        <dbReference type="Proteomes" id="UP000824890"/>
    </source>
</evidence>
<organism evidence="2 4">
    <name type="scientific">Brassica napus</name>
    <name type="common">Rape</name>
    <dbReference type="NCBI Taxonomy" id="3708"/>
    <lineage>
        <taxon>Eukaryota</taxon>
        <taxon>Viridiplantae</taxon>
        <taxon>Streptophyta</taxon>
        <taxon>Embryophyta</taxon>
        <taxon>Tracheophyta</taxon>
        <taxon>Spermatophyta</taxon>
        <taxon>Magnoliopsida</taxon>
        <taxon>eudicotyledons</taxon>
        <taxon>Gunneridae</taxon>
        <taxon>Pentapetalae</taxon>
        <taxon>rosids</taxon>
        <taxon>malvids</taxon>
        <taxon>Brassicales</taxon>
        <taxon>Brassicaceae</taxon>
        <taxon>Brassiceae</taxon>
        <taxon>Brassica</taxon>
    </lineage>
</organism>
<gene>
    <name evidence="3" type="ORF">HID58_007752</name>
    <name evidence="2" type="ORF">HID58_091906</name>
</gene>
<proteinExistence type="predicted"/>
<dbReference type="CDD" id="cd06257">
    <property type="entry name" value="DnaJ"/>
    <property type="match status" value="1"/>
</dbReference>
<dbReference type="PRINTS" id="PR00625">
    <property type="entry name" value="JDOMAIN"/>
</dbReference>
<evidence type="ECO:0000313" key="2">
    <source>
        <dbReference type="EMBL" id="KAH0845225.1"/>
    </source>
</evidence>
<dbReference type="EMBL" id="JAGKQM010000002">
    <property type="protein sequence ID" value="KAH0940291.1"/>
    <property type="molecule type" value="Genomic_DNA"/>
</dbReference>
<name>A0ABQ7WY91_BRANA</name>
<dbReference type="InterPro" id="IPR036869">
    <property type="entry name" value="J_dom_sf"/>
</dbReference>
<dbReference type="PANTHER" id="PTHR44137:SF32">
    <property type="entry name" value="DNAJ HEAT SHOCK AMINO-TERMINAL DOMAIN PROTEIN"/>
    <property type="match status" value="1"/>
</dbReference>
<dbReference type="SMART" id="SM00271">
    <property type="entry name" value="DnaJ"/>
    <property type="match status" value="1"/>
</dbReference>
<dbReference type="Proteomes" id="UP000824890">
    <property type="component" value="Unassembled WGS sequence"/>
</dbReference>
<dbReference type="SUPFAM" id="SSF46565">
    <property type="entry name" value="Chaperone J-domain"/>
    <property type="match status" value="1"/>
</dbReference>
<feature type="domain" description="J" evidence="1">
    <location>
        <begin position="20"/>
        <end position="91"/>
    </location>
</feature>
<comment type="caution">
    <text evidence="2">The sequence shown here is derived from an EMBL/GenBank/DDBJ whole genome shotgun (WGS) entry which is preliminary data.</text>
</comment>
<evidence type="ECO:0000313" key="3">
    <source>
        <dbReference type="EMBL" id="KAH0940291.1"/>
    </source>
</evidence>
<sequence>MVNVYVSASNLNKRGGGESDWYGILNVDPLADYVTVKKQYKKPALLLHPDKNKFNGAKEAFNLVFDAWNTTKEANAEEAEWLFKNRMKRANENSTDEEERLFKRPALMKTGNSNCSSEAERLFKKPMKAANPNSTLVLSFF</sequence>
<evidence type="ECO:0000259" key="1">
    <source>
        <dbReference type="PROSITE" id="PS50076"/>
    </source>
</evidence>
<dbReference type="PROSITE" id="PS50076">
    <property type="entry name" value="DNAJ_2"/>
    <property type="match status" value="1"/>
</dbReference>
<keyword evidence="4" id="KW-1185">Reference proteome</keyword>
<dbReference type="InterPro" id="IPR001623">
    <property type="entry name" value="DnaJ_domain"/>
</dbReference>
<protein>
    <recommendedName>
        <fullName evidence="1">J domain-containing protein</fullName>
    </recommendedName>
</protein>
<dbReference type="PANTHER" id="PTHR44137">
    <property type="entry name" value="BNAC03G44070D PROTEIN"/>
    <property type="match status" value="1"/>
</dbReference>
<reference evidence="2 4" key="1">
    <citation type="submission" date="2021-05" db="EMBL/GenBank/DDBJ databases">
        <title>Genome Assembly of Synthetic Allotetraploid Brassica napus Reveals Homoeologous Exchanges between Subgenomes.</title>
        <authorList>
            <person name="Davis J.T."/>
        </authorList>
    </citation>
    <scope>NUCLEOTIDE SEQUENCE [LARGE SCALE GENOMIC DNA]</scope>
    <source>
        <strain evidence="4">cv. Da-Ae</strain>
        <tissue evidence="2">Seedling</tissue>
    </source>
</reference>